<evidence type="ECO:0000313" key="3">
    <source>
        <dbReference type="Proteomes" id="UP000265520"/>
    </source>
</evidence>
<dbReference type="Proteomes" id="UP000265520">
    <property type="component" value="Unassembled WGS sequence"/>
</dbReference>
<accession>A0A392SVC6</accession>
<feature type="compositionally biased region" description="Basic and acidic residues" evidence="1">
    <location>
        <begin position="16"/>
        <end position="27"/>
    </location>
</feature>
<keyword evidence="3" id="KW-1185">Reference proteome</keyword>
<dbReference type="EMBL" id="LXQA010452758">
    <property type="protein sequence ID" value="MCI52783.1"/>
    <property type="molecule type" value="Genomic_DNA"/>
</dbReference>
<proteinExistence type="predicted"/>
<comment type="caution">
    <text evidence="2">The sequence shown here is derived from an EMBL/GenBank/DDBJ whole genome shotgun (WGS) entry which is preliminary data.</text>
</comment>
<evidence type="ECO:0000313" key="2">
    <source>
        <dbReference type="EMBL" id="MCI52783.1"/>
    </source>
</evidence>
<protein>
    <submittedName>
        <fullName evidence="2">Uncharacterized protein</fullName>
    </submittedName>
</protein>
<name>A0A392SVC6_9FABA</name>
<feature type="region of interest" description="Disordered" evidence="1">
    <location>
        <begin position="1"/>
        <end position="27"/>
    </location>
</feature>
<sequence>RTTVRSSATAIGRGLEPLDARTDSEPD</sequence>
<reference evidence="2 3" key="1">
    <citation type="journal article" date="2018" name="Front. Plant Sci.">
        <title>Red Clover (Trifolium pratense) and Zigzag Clover (T. medium) - A Picture of Genomic Similarities and Differences.</title>
        <authorList>
            <person name="Dluhosova J."/>
            <person name="Istvanek J."/>
            <person name="Nedelnik J."/>
            <person name="Repkova J."/>
        </authorList>
    </citation>
    <scope>NUCLEOTIDE SEQUENCE [LARGE SCALE GENOMIC DNA]</scope>
    <source>
        <strain evidence="3">cv. 10/8</strain>
        <tissue evidence="2">Leaf</tissue>
    </source>
</reference>
<feature type="non-terminal residue" evidence="2">
    <location>
        <position position="1"/>
    </location>
</feature>
<organism evidence="2 3">
    <name type="scientific">Trifolium medium</name>
    <dbReference type="NCBI Taxonomy" id="97028"/>
    <lineage>
        <taxon>Eukaryota</taxon>
        <taxon>Viridiplantae</taxon>
        <taxon>Streptophyta</taxon>
        <taxon>Embryophyta</taxon>
        <taxon>Tracheophyta</taxon>
        <taxon>Spermatophyta</taxon>
        <taxon>Magnoliopsida</taxon>
        <taxon>eudicotyledons</taxon>
        <taxon>Gunneridae</taxon>
        <taxon>Pentapetalae</taxon>
        <taxon>rosids</taxon>
        <taxon>fabids</taxon>
        <taxon>Fabales</taxon>
        <taxon>Fabaceae</taxon>
        <taxon>Papilionoideae</taxon>
        <taxon>50 kb inversion clade</taxon>
        <taxon>NPAAA clade</taxon>
        <taxon>Hologalegina</taxon>
        <taxon>IRL clade</taxon>
        <taxon>Trifolieae</taxon>
        <taxon>Trifolium</taxon>
    </lineage>
</organism>
<dbReference type="AlphaFoldDB" id="A0A392SVC6"/>
<evidence type="ECO:0000256" key="1">
    <source>
        <dbReference type="SAM" id="MobiDB-lite"/>
    </source>
</evidence>